<dbReference type="EMBL" id="CP067341">
    <property type="protein sequence ID" value="QQP14636.1"/>
    <property type="molecule type" value="Genomic_DNA"/>
</dbReference>
<dbReference type="Pfam" id="PF06486">
    <property type="entry name" value="DUF1093"/>
    <property type="match status" value="1"/>
</dbReference>
<dbReference type="SUPFAM" id="SSF159121">
    <property type="entry name" value="BC4932-like"/>
    <property type="match status" value="1"/>
</dbReference>
<name>A0ABX7AXU4_9BACI</name>
<dbReference type="InterPro" id="IPR006542">
    <property type="entry name" value="DUF1093"/>
</dbReference>
<reference evidence="1 2" key="1">
    <citation type="submission" date="2020-01" db="EMBL/GenBank/DDBJ databases">
        <authorList>
            <person name="Liu G."/>
            <person name="Liu B."/>
        </authorList>
    </citation>
    <scope>NUCLEOTIDE SEQUENCE [LARGE SCALE GENOMIC DNA]</scope>
    <source>
        <strain evidence="1 2">FJAT-51161</strain>
    </source>
</reference>
<accession>A0ABX7AXU4</accession>
<keyword evidence="2" id="KW-1185">Reference proteome</keyword>
<gene>
    <name evidence="1" type="ORF">FJQ98_11890</name>
</gene>
<evidence type="ECO:0000313" key="2">
    <source>
        <dbReference type="Proteomes" id="UP000596049"/>
    </source>
</evidence>
<dbReference type="RefSeq" id="WP_053597009.1">
    <property type="nucleotide sequence ID" value="NZ_CP067341.1"/>
</dbReference>
<evidence type="ECO:0000313" key="1">
    <source>
        <dbReference type="EMBL" id="QQP14636.1"/>
    </source>
</evidence>
<dbReference type="PANTHER" id="PTHR36433">
    <property type="entry name" value="HYPOTHETICAL CYTOSOLIC PROTEIN"/>
    <property type="match status" value="1"/>
</dbReference>
<dbReference type="PROSITE" id="PS51257">
    <property type="entry name" value="PROKAR_LIPOPROTEIN"/>
    <property type="match status" value="1"/>
</dbReference>
<dbReference type="InterPro" id="IPR036166">
    <property type="entry name" value="YxeA-like_sf"/>
</dbReference>
<dbReference type="Gene3D" id="2.40.50.480">
    <property type="match status" value="1"/>
</dbReference>
<proteinExistence type="predicted"/>
<protein>
    <submittedName>
        <fullName evidence="1">DUF1093 domain-containing protein</fullName>
    </submittedName>
</protein>
<organism evidence="1 2">
    <name type="scientific">Lysinibacillus agricola</name>
    <dbReference type="NCBI Taxonomy" id="2590012"/>
    <lineage>
        <taxon>Bacteria</taxon>
        <taxon>Bacillati</taxon>
        <taxon>Bacillota</taxon>
        <taxon>Bacilli</taxon>
        <taxon>Bacillales</taxon>
        <taxon>Bacillaceae</taxon>
        <taxon>Lysinibacillus</taxon>
    </lineage>
</organism>
<dbReference type="PANTHER" id="PTHR36433:SF2">
    <property type="entry name" value="YXEA FAMILY PROTEIN"/>
    <property type="match status" value="1"/>
</dbReference>
<sequence>MKKMKFITITLLFTILLVGCGEKGALIEKDFYVQINEEAQTPEGNSNYVYVVDGYDKDGNEKVITFFVEKPFEKGTIIRVPRSLEGYTGDPEVMNVDELPNNIKEKFNQS</sequence>
<dbReference type="Proteomes" id="UP000596049">
    <property type="component" value="Chromosome"/>
</dbReference>